<proteinExistence type="predicted"/>
<dbReference type="InterPro" id="IPR010730">
    <property type="entry name" value="HET"/>
</dbReference>
<organism evidence="2 3">
    <name type="scientific">Trematosphaeria pertusa</name>
    <dbReference type="NCBI Taxonomy" id="390896"/>
    <lineage>
        <taxon>Eukaryota</taxon>
        <taxon>Fungi</taxon>
        <taxon>Dikarya</taxon>
        <taxon>Ascomycota</taxon>
        <taxon>Pezizomycotina</taxon>
        <taxon>Dothideomycetes</taxon>
        <taxon>Pleosporomycetidae</taxon>
        <taxon>Pleosporales</taxon>
        <taxon>Massarineae</taxon>
        <taxon>Trematosphaeriaceae</taxon>
        <taxon>Trematosphaeria</taxon>
    </lineage>
</organism>
<gene>
    <name evidence="2" type="ORF">BU26DRAFT_605092</name>
</gene>
<dbReference type="RefSeq" id="XP_033684215.1">
    <property type="nucleotide sequence ID" value="XM_033835564.1"/>
</dbReference>
<keyword evidence="3" id="KW-1185">Reference proteome</keyword>
<sequence length="655" mass="74630">MSSRERYFRKNTCPACNLLPLETLSKCETTAPVTILLDHLDIEAIDSFASKCDLCRLLGDLHRHWKSPQWRYPMEYAGFSYWELCGRNEWRIRYTERTYLGIHVDFDSVLAKRVDKRHIHVDPLSDRSVRLIRHWMTKCESKHKECFDHPVGLPTRVIDVTGFTLKLLDPSPKSPHQYVTLSHCWGSCRSFLTTRDNVEERKRGFSIEELPATFRDAVAVTRYLGFPYLWIDSICILQGDHDDWEIEGGKMADVYANSTLTIAAANASDDAEGFLKPRDEGLVLTVDICLPSEDGDRLHDRATRIYTSLPPTPKLVYDPLDGRAWCLQERCLAPRILFFASDSLRWECLGNSWFEAGRGLPKKKLMLPDIMPERLASGDLSYVPWYKAVELYTTRAITYAVDKLPALSALASRVAEQYDDQYLAGLWKTDLILGLLWYRVVRRKFRDLEPTAPFQAARNGLQDYLAPSWSWASYPGAVQFQAIVISSEALHPLPSLAILEASVSVPGKNKYGQVESGVLVLRTPLLPLEPAIGGDTLSHGAWDHNDFYCKELEDFDIEVGSTFDYPEKKGDGRVFGVPLTFCEERDNSRKEEGPNDEGYDEGRKWVRVYGLLIGERREVGQNAYERAGCFKLGPIPLCNLLDVLDDLERLDVKII</sequence>
<reference evidence="2" key="1">
    <citation type="journal article" date="2020" name="Stud. Mycol.">
        <title>101 Dothideomycetes genomes: a test case for predicting lifestyles and emergence of pathogens.</title>
        <authorList>
            <person name="Haridas S."/>
            <person name="Albert R."/>
            <person name="Binder M."/>
            <person name="Bloem J."/>
            <person name="Labutti K."/>
            <person name="Salamov A."/>
            <person name="Andreopoulos B."/>
            <person name="Baker S."/>
            <person name="Barry K."/>
            <person name="Bills G."/>
            <person name="Bluhm B."/>
            <person name="Cannon C."/>
            <person name="Castanera R."/>
            <person name="Culley D."/>
            <person name="Daum C."/>
            <person name="Ezra D."/>
            <person name="Gonzalez J."/>
            <person name="Henrissat B."/>
            <person name="Kuo A."/>
            <person name="Liang C."/>
            <person name="Lipzen A."/>
            <person name="Lutzoni F."/>
            <person name="Magnuson J."/>
            <person name="Mondo S."/>
            <person name="Nolan M."/>
            <person name="Ohm R."/>
            <person name="Pangilinan J."/>
            <person name="Park H.-J."/>
            <person name="Ramirez L."/>
            <person name="Alfaro M."/>
            <person name="Sun H."/>
            <person name="Tritt A."/>
            <person name="Yoshinaga Y."/>
            <person name="Zwiers L.-H."/>
            <person name="Turgeon B."/>
            <person name="Goodwin S."/>
            <person name="Spatafora J."/>
            <person name="Crous P."/>
            <person name="Grigoriev I."/>
        </authorList>
    </citation>
    <scope>NUCLEOTIDE SEQUENCE</scope>
    <source>
        <strain evidence="2">CBS 122368</strain>
    </source>
</reference>
<name>A0A6A6IFJ5_9PLEO</name>
<dbReference type="Pfam" id="PF06985">
    <property type="entry name" value="HET"/>
    <property type="match status" value="1"/>
</dbReference>
<dbReference type="AlphaFoldDB" id="A0A6A6IFJ5"/>
<dbReference type="PANTHER" id="PTHR33112:SF16">
    <property type="entry name" value="HETEROKARYON INCOMPATIBILITY DOMAIN-CONTAINING PROTEIN"/>
    <property type="match status" value="1"/>
</dbReference>
<dbReference type="Proteomes" id="UP000800094">
    <property type="component" value="Unassembled WGS sequence"/>
</dbReference>
<protein>
    <submittedName>
        <fullName evidence="2">HET-domain-containing protein</fullName>
    </submittedName>
</protein>
<dbReference type="PANTHER" id="PTHR33112">
    <property type="entry name" value="DOMAIN PROTEIN, PUTATIVE-RELATED"/>
    <property type="match status" value="1"/>
</dbReference>
<accession>A0A6A6IFJ5</accession>
<dbReference type="GeneID" id="54588894"/>
<evidence type="ECO:0000313" key="3">
    <source>
        <dbReference type="Proteomes" id="UP000800094"/>
    </source>
</evidence>
<dbReference type="OrthoDB" id="2958217at2759"/>
<feature type="domain" description="Heterokaryon incompatibility" evidence="1">
    <location>
        <begin position="178"/>
        <end position="329"/>
    </location>
</feature>
<evidence type="ECO:0000259" key="1">
    <source>
        <dbReference type="Pfam" id="PF06985"/>
    </source>
</evidence>
<evidence type="ECO:0000313" key="2">
    <source>
        <dbReference type="EMBL" id="KAF2249211.1"/>
    </source>
</evidence>
<dbReference type="EMBL" id="ML987195">
    <property type="protein sequence ID" value="KAF2249211.1"/>
    <property type="molecule type" value="Genomic_DNA"/>
</dbReference>